<reference evidence="1" key="1">
    <citation type="submission" date="2018-05" db="EMBL/GenBank/DDBJ databases">
        <authorList>
            <person name="Lanie J.A."/>
            <person name="Ng W.-L."/>
            <person name="Kazmierczak K.M."/>
            <person name="Andrzejewski T.M."/>
            <person name="Davidsen T.M."/>
            <person name="Wayne K.J."/>
            <person name="Tettelin H."/>
            <person name="Glass J.I."/>
            <person name="Rusch D."/>
            <person name="Podicherti R."/>
            <person name="Tsui H.-C.T."/>
            <person name="Winkler M.E."/>
        </authorList>
    </citation>
    <scope>NUCLEOTIDE SEQUENCE</scope>
</reference>
<sequence>MRNASLLTIICLLVAALSCTGVDSADEEVVGEQAANLLPLRERVAITEGWWQWRKANVLPMIMREQGVDLWIIRDDEADKYYNNEGPVFSSLVPADLRGMIYDSQHGDARPRFLIFHDAGESIEYIEPRDYAHISELVAGLDPKTIAISQFNNEPMLAALGQYASRAVDSWTLCLRWYETVSPEMIERYRDVVALANEIIAEGFSSKVVTPNVTTTDDLNWWFREKMLDLGIEHENHPSISVQRSL</sequence>
<evidence type="ECO:0000313" key="1">
    <source>
        <dbReference type="EMBL" id="SVB86967.1"/>
    </source>
</evidence>
<name>A0A382HJ54_9ZZZZ</name>
<organism evidence="1">
    <name type="scientific">marine metagenome</name>
    <dbReference type="NCBI Taxonomy" id="408172"/>
    <lineage>
        <taxon>unclassified sequences</taxon>
        <taxon>metagenomes</taxon>
        <taxon>ecological metagenomes</taxon>
    </lineage>
</organism>
<feature type="non-terminal residue" evidence="1">
    <location>
        <position position="246"/>
    </location>
</feature>
<dbReference type="AlphaFoldDB" id="A0A382HJ54"/>
<dbReference type="EMBL" id="UINC01061418">
    <property type="protein sequence ID" value="SVB86967.1"/>
    <property type="molecule type" value="Genomic_DNA"/>
</dbReference>
<dbReference type="PROSITE" id="PS51257">
    <property type="entry name" value="PROKAR_LIPOPROTEIN"/>
    <property type="match status" value="1"/>
</dbReference>
<proteinExistence type="predicted"/>
<gene>
    <name evidence="1" type="ORF">METZ01_LOCUS239821</name>
</gene>
<protein>
    <submittedName>
        <fullName evidence="1">Uncharacterized protein</fullName>
    </submittedName>
</protein>
<accession>A0A382HJ54</accession>